<accession>A0AA35G805</accession>
<dbReference type="PANTHER" id="PTHR21240">
    <property type="entry name" value="2-AMINO-3-CARBOXYLMUCONATE-6-SEMIALDEHYDE DECARBOXYLASE"/>
    <property type="match status" value="1"/>
</dbReference>
<dbReference type="GO" id="GO:0019748">
    <property type="term" value="P:secondary metabolic process"/>
    <property type="evidence" value="ECO:0007669"/>
    <property type="project" value="TreeGrafter"/>
</dbReference>
<protein>
    <recommendedName>
        <fullName evidence="2">Amidohydrolase-related domain-containing protein</fullName>
    </recommendedName>
</protein>
<name>A0AA35G805_9FIRM</name>
<gene>
    <name evidence="3" type="ORF">caldi_16810</name>
</gene>
<keyword evidence="1" id="KW-0456">Lyase</keyword>
<sequence>MVKIGNVRVIDFHVHFPAAPPHFRGRQVHPLIAEYGRRRDARMAAEWDFETPSEPWATDPAQEPALADRWAAEVEKYNLERVVFVMGSSNENLAKVVARHPDRFAALVFLPDPLAPGALDELRRGVEEWGMRGLKLLGPRIDAPLDDPRLLPIWQYVAQKRLPVLIHFGPLGKAGGVVWHPNISPLALFPVAQRFPEIPFVVPHFGCGYPQDLLWLMWSLPNIYVDTSGSNQWMRWMVQPLDLETLFRRFYETVGPKRIVFGTDSSSFPRGFSYRYLQDQVRACRHLNFREEDLEDIFHHNAARLLGYMPREDE</sequence>
<dbReference type="Proteomes" id="UP001163687">
    <property type="component" value="Chromosome"/>
</dbReference>
<dbReference type="GO" id="GO:0016831">
    <property type="term" value="F:carboxy-lyase activity"/>
    <property type="evidence" value="ECO:0007669"/>
    <property type="project" value="InterPro"/>
</dbReference>
<dbReference type="AlphaFoldDB" id="A0AA35G805"/>
<dbReference type="InterPro" id="IPR006680">
    <property type="entry name" value="Amidohydro-rel"/>
</dbReference>
<dbReference type="CDD" id="cd01292">
    <property type="entry name" value="metallo-dependent_hydrolases"/>
    <property type="match status" value="1"/>
</dbReference>
<dbReference type="RefSeq" id="WP_264844604.1">
    <property type="nucleotide sequence ID" value="NZ_AP025628.1"/>
</dbReference>
<dbReference type="GO" id="GO:0016787">
    <property type="term" value="F:hydrolase activity"/>
    <property type="evidence" value="ECO:0007669"/>
    <property type="project" value="InterPro"/>
</dbReference>
<dbReference type="InterPro" id="IPR032465">
    <property type="entry name" value="ACMSD"/>
</dbReference>
<evidence type="ECO:0000313" key="3">
    <source>
        <dbReference type="EMBL" id="BDG60591.1"/>
    </source>
</evidence>
<dbReference type="EMBL" id="AP025628">
    <property type="protein sequence ID" value="BDG60591.1"/>
    <property type="molecule type" value="Genomic_DNA"/>
</dbReference>
<dbReference type="SUPFAM" id="SSF51556">
    <property type="entry name" value="Metallo-dependent hydrolases"/>
    <property type="match status" value="1"/>
</dbReference>
<dbReference type="Pfam" id="PF04909">
    <property type="entry name" value="Amidohydro_2"/>
    <property type="match status" value="1"/>
</dbReference>
<evidence type="ECO:0000313" key="4">
    <source>
        <dbReference type="Proteomes" id="UP001163687"/>
    </source>
</evidence>
<dbReference type="PANTHER" id="PTHR21240:SF28">
    <property type="entry name" value="ISO-OROTATE DECARBOXYLASE (EUROFUNG)"/>
    <property type="match status" value="1"/>
</dbReference>
<keyword evidence="4" id="KW-1185">Reference proteome</keyword>
<dbReference type="KEGG" id="cmic:caldi_16810"/>
<dbReference type="GO" id="GO:0005737">
    <property type="term" value="C:cytoplasm"/>
    <property type="evidence" value="ECO:0007669"/>
    <property type="project" value="TreeGrafter"/>
</dbReference>
<evidence type="ECO:0000259" key="2">
    <source>
        <dbReference type="Pfam" id="PF04909"/>
    </source>
</evidence>
<proteinExistence type="predicted"/>
<dbReference type="InterPro" id="IPR032466">
    <property type="entry name" value="Metal_Hydrolase"/>
</dbReference>
<evidence type="ECO:0000256" key="1">
    <source>
        <dbReference type="ARBA" id="ARBA00023239"/>
    </source>
</evidence>
<dbReference type="Gene3D" id="3.20.20.140">
    <property type="entry name" value="Metal-dependent hydrolases"/>
    <property type="match status" value="1"/>
</dbReference>
<reference evidence="3" key="1">
    <citation type="submission" date="2022-03" db="EMBL/GenBank/DDBJ databases">
        <title>Complete genome sequence of Caldinitratiruptor microaerophilus.</title>
        <authorList>
            <person name="Mukaiyama R."/>
            <person name="Nishiyama T."/>
            <person name="Ueda K."/>
        </authorList>
    </citation>
    <scope>NUCLEOTIDE SEQUENCE</scope>
    <source>
        <strain evidence="3">JCM 16183</strain>
    </source>
</reference>
<organism evidence="3 4">
    <name type="scientific">Caldinitratiruptor microaerophilus</name>
    <dbReference type="NCBI Taxonomy" id="671077"/>
    <lineage>
        <taxon>Bacteria</taxon>
        <taxon>Bacillati</taxon>
        <taxon>Bacillota</taxon>
        <taxon>Clostridia</taxon>
        <taxon>Eubacteriales</taxon>
        <taxon>Symbiobacteriaceae</taxon>
        <taxon>Caldinitratiruptor</taxon>
    </lineage>
</organism>
<feature type="domain" description="Amidohydrolase-related" evidence="2">
    <location>
        <begin position="10"/>
        <end position="307"/>
    </location>
</feature>